<dbReference type="InterPro" id="IPR027417">
    <property type="entry name" value="P-loop_NTPase"/>
</dbReference>
<dbReference type="PANTHER" id="PTHR33295">
    <property type="entry name" value="ATPASE"/>
    <property type="match status" value="1"/>
</dbReference>
<evidence type="ECO:0000259" key="1">
    <source>
        <dbReference type="Pfam" id="PF13173"/>
    </source>
</evidence>
<reference evidence="3" key="1">
    <citation type="journal article" date="2021" name="PeerJ">
        <title>Extensive microbial diversity within the chicken gut microbiome revealed by metagenomics and culture.</title>
        <authorList>
            <person name="Gilroy R."/>
            <person name="Ravi A."/>
            <person name="Getino M."/>
            <person name="Pursley I."/>
            <person name="Horton D.L."/>
            <person name="Alikhan N.F."/>
            <person name="Baker D."/>
            <person name="Gharbi K."/>
            <person name="Hall N."/>
            <person name="Watson M."/>
            <person name="Adriaenssens E.M."/>
            <person name="Foster-Nyarko E."/>
            <person name="Jarju S."/>
            <person name="Secka A."/>
            <person name="Antonio M."/>
            <person name="Oren A."/>
            <person name="Chaudhuri R.R."/>
            <person name="La Ragione R."/>
            <person name="Hildebrand F."/>
            <person name="Pallen M.J."/>
        </authorList>
    </citation>
    <scope>NUCLEOTIDE SEQUENCE</scope>
    <source>
        <strain evidence="3">23274</strain>
    </source>
</reference>
<dbReference type="InterPro" id="IPR041682">
    <property type="entry name" value="AAA_14"/>
</dbReference>
<dbReference type="SUPFAM" id="SSF52540">
    <property type="entry name" value="P-loop containing nucleoside triphosphate hydrolases"/>
    <property type="match status" value="1"/>
</dbReference>
<dbReference type="EMBL" id="DXFT01000087">
    <property type="protein sequence ID" value="HIX03352.1"/>
    <property type="molecule type" value="Genomic_DNA"/>
</dbReference>
<dbReference type="PANTHER" id="PTHR33295:SF8">
    <property type="entry name" value="AAA+ ATPASE DOMAIN-CONTAINING PROTEIN"/>
    <property type="match status" value="1"/>
</dbReference>
<protein>
    <submittedName>
        <fullName evidence="3">ATP-binding protein</fullName>
    </submittedName>
</protein>
<gene>
    <name evidence="3" type="ORF">H9863_04445</name>
</gene>
<evidence type="ECO:0000259" key="2">
    <source>
        <dbReference type="Pfam" id="PF13635"/>
    </source>
</evidence>
<feature type="domain" description="DUF4143" evidence="2">
    <location>
        <begin position="225"/>
        <end position="376"/>
    </location>
</feature>
<keyword evidence="3" id="KW-0067">ATP-binding</keyword>
<keyword evidence="3" id="KW-0547">Nucleotide-binding</keyword>
<dbReference type="GO" id="GO:0005524">
    <property type="term" value="F:ATP binding"/>
    <property type="evidence" value="ECO:0007669"/>
    <property type="project" value="UniProtKB-KW"/>
</dbReference>
<dbReference type="AlphaFoldDB" id="A0A9D1UZN8"/>
<dbReference type="Pfam" id="PF13635">
    <property type="entry name" value="DUF4143"/>
    <property type="match status" value="1"/>
</dbReference>
<organism evidence="3 4">
    <name type="scientific">Candidatus Odoribacter faecigallinarum</name>
    <dbReference type="NCBI Taxonomy" id="2838706"/>
    <lineage>
        <taxon>Bacteria</taxon>
        <taxon>Pseudomonadati</taxon>
        <taxon>Bacteroidota</taxon>
        <taxon>Bacteroidia</taxon>
        <taxon>Bacteroidales</taxon>
        <taxon>Odoribacteraceae</taxon>
        <taxon>Odoribacter</taxon>
    </lineage>
</organism>
<reference evidence="3" key="2">
    <citation type="submission" date="2021-04" db="EMBL/GenBank/DDBJ databases">
        <authorList>
            <person name="Gilroy R."/>
        </authorList>
    </citation>
    <scope>NUCLEOTIDE SEQUENCE</scope>
    <source>
        <strain evidence="3">23274</strain>
    </source>
</reference>
<comment type="caution">
    <text evidence="3">The sequence shown here is derived from an EMBL/GenBank/DDBJ whole genome shotgun (WGS) entry which is preliminary data.</text>
</comment>
<dbReference type="Pfam" id="PF13173">
    <property type="entry name" value="AAA_14"/>
    <property type="match status" value="1"/>
</dbReference>
<evidence type="ECO:0000313" key="4">
    <source>
        <dbReference type="Proteomes" id="UP000824202"/>
    </source>
</evidence>
<accession>A0A9D1UZN8</accession>
<proteinExistence type="predicted"/>
<dbReference type="Proteomes" id="UP000824202">
    <property type="component" value="Unassembled WGS sequence"/>
</dbReference>
<evidence type="ECO:0000313" key="3">
    <source>
        <dbReference type="EMBL" id="HIX03352.1"/>
    </source>
</evidence>
<name>A0A9D1UZN8_9BACT</name>
<feature type="domain" description="AAA" evidence="1">
    <location>
        <begin position="33"/>
        <end position="168"/>
    </location>
</feature>
<dbReference type="InterPro" id="IPR025420">
    <property type="entry name" value="DUF4143"/>
</dbReference>
<sequence length="439" mass="51174">MRKDIIKSLIAIRQSEIPFDVIERDVKLPINRKKIITIPGVRRCGKSTMLEIAVNNLVREGVPSENILWIGFDDERLINMSSEELDDVIVAYMEMFPDIPIKDVHMFFDEIQLIKDWEYFVLRTYKSYCKNIYICGSNATMLSSELGSALRGYPLEYETYPLSFHEFCRFKGIVTDSFLEQDKARLKSAFETYNQASAFPEIVLTSSKLEQLKLLHGYFDTMILRDLAEHYQITNIGVVRYFIKRIMANLTKPTSINAIYNDIKSQGLKVSKDDLYLWADYACSIFLFMRIAKYDRSLSKERRSLDKFYCIDNGLRNAILMPQSNDRGKNLENTVFMQLNRNKLPSDKISYYQGNTECDFVLQREERVILLIQVTWSIADDETRKREIKGLQEASSITGCDNLLIITNDEKDSFHIKGKHINVMPAWEWLLDNRSLTNF</sequence>